<protein>
    <submittedName>
        <fullName evidence="1">Uncharacterized protein</fullName>
    </submittedName>
</protein>
<dbReference type="OrthoDB" id="8561892at2"/>
<gene>
    <name evidence="1" type="ORF">GRI32_10420</name>
</gene>
<dbReference type="AlphaFoldDB" id="A0A844ZMT5"/>
<sequence length="309" mass="33394">MNMASLLPGRWRLKREAGRHNAAIIDVLMTAPISPKADGLVLFSMIGSTQVLPFLVAVKSLWSHLQRGRVAILDDGTLTAQDRTILAQHCGDPQIMRQGDVVRGPFPGGGGWARLLTILDHRAGEYWLQLDSDTVTLGALPEVEAAMSSNRSFTLMDSADAADHPMELGAYARQSATGTAHDDDRTGIERRMAGLAPDKGWKYLRGNAGFAGFAAGNAGRDLATAFLGQMQALIGEDDAAHWTMQHIASSFIIANEGAPACLPWPRYINYTGTPWPQDCCFVHFTGAQRHENGAYLAASRAAIAAIDRR</sequence>
<proteinExistence type="predicted"/>
<evidence type="ECO:0000313" key="1">
    <source>
        <dbReference type="EMBL" id="MXO89155.1"/>
    </source>
</evidence>
<keyword evidence="2" id="KW-1185">Reference proteome</keyword>
<accession>A0A844ZMT5</accession>
<dbReference type="RefSeq" id="WP_160591988.1">
    <property type="nucleotide sequence ID" value="NZ_BAAAFP010000001.1"/>
</dbReference>
<dbReference type="Proteomes" id="UP000435243">
    <property type="component" value="Unassembled WGS sequence"/>
</dbReference>
<name>A0A844ZMT5_9SPHN</name>
<comment type="caution">
    <text evidence="1">The sequence shown here is derived from an EMBL/GenBank/DDBJ whole genome shotgun (WGS) entry which is preliminary data.</text>
</comment>
<organism evidence="1 2">
    <name type="scientific">Alteraurantiacibacter aestuarii</name>
    <dbReference type="NCBI Taxonomy" id="650004"/>
    <lineage>
        <taxon>Bacteria</taxon>
        <taxon>Pseudomonadati</taxon>
        <taxon>Pseudomonadota</taxon>
        <taxon>Alphaproteobacteria</taxon>
        <taxon>Sphingomonadales</taxon>
        <taxon>Erythrobacteraceae</taxon>
        <taxon>Alteraurantiacibacter</taxon>
    </lineage>
</organism>
<dbReference type="EMBL" id="WTYY01000005">
    <property type="protein sequence ID" value="MXO89155.1"/>
    <property type="molecule type" value="Genomic_DNA"/>
</dbReference>
<evidence type="ECO:0000313" key="2">
    <source>
        <dbReference type="Proteomes" id="UP000435243"/>
    </source>
</evidence>
<reference evidence="1 2" key="1">
    <citation type="submission" date="2019-12" db="EMBL/GenBank/DDBJ databases">
        <title>Genomic-based taxomic classification of the family Erythrobacteraceae.</title>
        <authorList>
            <person name="Xu L."/>
        </authorList>
    </citation>
    <scope>NUCLEOTIDE SEQUENCE [LARGE SCALE GENOMIC DNA]</scope>
    <source>
        <strain evidence="1 2">JCM 16339</strain>
    </source>
</reference>